<evidence type="ECO:0000313" key="7">
    <source>
        <dbReference type="EMBL" id="OEU19327.1"/>
    </source>
</evidence>
<name>A0A1E7FMG6_9STRA</name>
<feature type="compositionally biased region" description="Low complexity" evidence="6">
    <location>
        <begin position="186"/>
        <end position="199"/>
    </location>
</feature>
<dbReference type="PANTHER" id="PTHR12483:SF27">
    <property type="entry name" value="COPPER TRANSPORT PROTEIN CTR1"/>
    <property type="match status" value="1"/>
</dbReference>
<evidence type="ECO:0000256" key="6">
    <source>
        <dbReference type="SAM" id="MobiDB-lite"/>
    </source>
</evidence>
<sequence length="228" mass="26126">MTNHQMNMNMNMNNDADDTDDDNYYNDNMDFCKGMFMTMSMKGFQSALFSNNKSDCLTFLFTNWKLDSSGKFLGAMIYTFLLAVLSEWGGITTIRIQNVLSRNQRLKKYKYSRKCSMTVLYGLQQFLSWGLMLISMTFSIELFLSVIFGIFIGKLLFPPPSTDDWPPVTTTMARRSTRIADDDHNSNYGNNNNNNNNNNDIIAPLLSSQSEEEESSNGSSSAVRRRRR</sequence>
<protein>
    <recommendedName>
        <fullName evidence="5">Copper transport protein</fullName>
    </recommendedName>
</protein>
<comment type="subcellular location">
    <subcellularLocation>
        <location evidence="1 5">Membrane</location>
        <topology evidence="1 5">Multi-pass membrane protein</topology>
    </subcellularLocation>
</comment>
<dbReference type="Proteomes" id="UP000095751">
    <property type="component" value="Unassembled WGS sequence"/>
</dbReference>
<dbReference type="EMBL" id="KV784355">
    <property type="protein sequence ID" value="OEU19327.1"/>
    <property type="molecule type" value="Genomic_DNA"/>
</dbReference>
<dbReference type="AlphaFoldDB" id="A0A1E7FMG6"/>
<evidence type="ECO:0000256" key="4">
    <source>
        <dbReference type="ARBA" id="ARBA00023136"/>
    </source>
</evidence>
<feature type="region of interest" description="Disordered" evidence="6">
    <location>
        <begin position="177"/>
        <end position="228"/>
    </location>
</feature>
<comment type="similarity">
    <text evidence="5">Belongs to the copper transporter (Ctr) (TC 1.A.56) family. SLC31A subfamily.</text>
</comment>
<feature type="transmembrane region" description="Helical" evidence="5">
    <location>
        <begin position="72"/>
        <end position="94"/>
    </location>
</feature>
<keyword evidence="5" id="KW-0813">Transport</keyword>
<keyword evidence="3 5" id="KW-1133">Transmembrane helix</keyword>
<keyword evidence="4 5" id="KW-0472">Membrane</keyword>
<keyword evidence="8" id="KW-1185">Reference proteome</keyword>
<dbReference type="InParanoid" id="A0A1E7FMG6"/>
<keyword evidence="5" id="KW-0187">Copper transport</keyword>
<proteinExistence type="inferred from homology"/>
<dbReference type="OrthoDB" id="161814at2759"/>
<dbReference type="GO" id="GO:0005886">
    <property type="term" value="C:plasma membrane"/>
    <property type="evidence" value="ECO:0007669"/>
    <property type="project" value="TreeGrafter"/>
</dbReference>
<evidence type="ECO:0000256" key="5">
    <source>
        <dbReference type="RuleBase" id="RU367022"/>
    </source>
</evidence>
<evidence type="ECO:0000313" key="8">
    <source>
        <dbReference type="Proteomes" id="UP000095751"/>
    </source>
</evidence>
<accession>A0A1E7FMG6</accession>
<dbReference type="KEGG" id="fcy:FRACYDRAFT_235374"/>
<dbReference type="InterPro" id="IPR007274">
    <property type="entry name" value="Cop_transporter"/>
</dbReference>
<gene>
    <name evidence="7" type="primary">Ctr_1</name>
    <name evidence="7" type="ORF">FRACYDRAFT_235374</name>
</gene>
<reference evidence="7 8" key="1">
    <citation type="submission" date="2016-09" db="EMBL/GenBank/DDBJ databases">
        <title>Extensive genetic diversity and differential bi-allelic expression allows diatom success in the polar Southern Ocean.</title>
        <authorList>
            <consortium name="DOE Joint Genome Institute"/>
            <person name="Mock T."/>
            <person name="Otillar R.P."/>
            <person name="Strauss J."/>
            <person name="Dupont C."/>
            <person name="Frickenhaus S."/>
            <person name="Maumus F."/>
            <person name="Mcmullan M."/>
            <person name="Sanges R."/>
            <person name="Schmutz J."/>
            <person name="Toseland A."/>
            <person name="Valas R."/>
            <person name="Veluchamy A."/>
            <person name="Ward B.J."/>
            <person name="Allen A."/>
            <person name="Barry K."/>
            <person name="Falciatore A."/>
            <person name="Ferrante M."/>
            <person name="Fortunato A.E."/>
            <person name="Gloeckner G."/>
            <person name="Gruber A."/>
            <person name="Hipkin R."/>
            <person name="Janech M."/>
            <person name="Kroth P."/>
            <person name="Leese F."/>
            <person name="Lindquist E."/>
            <person name="Lyon B.R."/>
            <person name="Martin J."/>
            <person name="Mayer C."/>
            <person name="Parker M."/>
            <person name="Quesneville H."/>
            <person name="Raymond J."/>
            <person name="Uhlig C."/>
            <person name="Valentin K.U."/>
            <person name="Worden A.Z."/>
            <person name="Armbrust E.V."/>
            <person name="Bowler C."/>
            <person name="Green B."/>
            <person name="Moulton V."/>
            <person name="Van Oosterhout C."/>
            <person name="Grigoriev I."/>
        </authorList>
    </citation>
    <scope>NUCLEOTIDE SEQUENCE [LARGE SCALE GENOMIC DNA]</scope>
    <source>
        <strain evidence="7 8">CCMP1102</strain>
    </source>
</reference>
<dbReference type="PANTHER" id="PTHR12483">
    <property type="entry name" value="SOLUTE CARRIER FAMILY 31 COPPER TRANSPORTERS"/>
    <property type="match status" value="1"/>
</dbReference>
<evidence type="ECO:0000256" key="1">
    <source>
        <dbReference type="ARBA" id="ARBA00004141"/>
    </source>
</evidence>
<dbReference type="GO" id="GO:0005375">
    <property type="term" value="F:copper ion transmembrane transporter activity"/>
    <property type="evidence" value="ECO:0007669"/>
    <property type="project" value="UniProtKB-UniRule"/>
</dbReference>
<evidence type="ECO:0000256" key="3">
    <source>
        <dbReference type="ARBA" id="ARBA00022989"/>
    </source>
</evidence>
<organism evidence="7 8">
    <name type="scientific">Fragilariopsis cylindrus CCMP1102</name>
    <dbReference type="NCBI Taxonomy" id="635003"/>
    <lineage>
        <taxon>Eukaryota</taxon>
        <taxon>Sar</taxon>
        <taxon>Stramenopiles</taxon>
        <taxon>Ochrophyta</taxon>
        <taxon>Bacillariophyta</taxon>
        <taxon>Bacillariophyceae</taxon>
        <taxon>Bacillariophycidae</taxon>
        <taxon>Bacillariales</taxon>
        <taxon>Bacillariaceae</taxon>
        <taxon>Fragilariopsis</taxon>
    </lineage>
</organism>
<evidence type="ECO:0000256" key="2">
    <source>
        <dbReference type="ARBA" id="ARBA00022692"/>
    </source>
</evidence>
<keyword evidence="2 5" id="KW-0812">Transmembrane</keyword>
<keyword evidence="5" id="KW-0406">Ion transport</keyword>
<dbReference type="Pfam" id="PF04145">
    <property type="entry name" value="Ctr"/>
    <property type="match status" value="1"/>
</dbReference>
<keyword evidence="5" id="KW-0186">Copper</keyword>